<dbReference type="SUPFAM" id="SSF50978">
    <property type="entry name" value="WD40 repeat-like"/>
    <property type="match status" value="1"/>
</dbReference>
<protein>
    <recommendedName>
        <fullName evidence="4">Actin-interacting protein 1</fullName>
    </recommendedName>
</protein>
<dbReference type="FunFam" id="2.130.10.10:FF:000167">
    <property type="entry name" value="Actin-interacting protein 1"/>
    <property type="match status" value="1"/>
</dbReference>
<evidence type="ECO:0000256" key="4">
    <source>
        <dbReference type="ARBA" id="ARBA00067845"/>
    </source>
</evidence>
<dbReference type="PROSITE" id="PS50294">
    <property type="entry name" value="WD_REPEATS_REGION"/>
    <property type="match status" value="1"/>
</dbReference>
<dbReference type="Pfam" id="PF00400">
    <property type="entry name" value="WD40"/>
    <property type="match status" value="4"/>
</dbReference>
<proteinExistence type="inferred from homology"/>
<dbReference type="GO" id="GO:0051015">
    <property type="term" value="F:actin filament binding"/>
    <property type="evidence" value="ECO:0007669"/>
    <property type="project" value="TreeGrafter"/>
</dbReference>
<dbReference type="GO" id="GO:0030834">
    <property type="term" value="P:regulation of actin filament depolymerization"/>
    <property type="evidence" value="ECO:0007669"/>
    <property type="project" value="UniProtKB-ARBA"/>
</dbReference>
<sequence length="240" mass="25767">MRTGKDGTLLTCGIDDTLRRAVASAEGEVPSYTSDATPLGAQPRALDHLADEDLTIVATVKELAVIVGTSKQSTLPINYEPSCVTIDPKSKHVAVGGADSKVHIYSLQGTSLTPVTELTHLGAITDARYSPDSTYLVACDSNRKLILYTTEEYKLAHNKEWGFHTARVNCVAWSPNGLRVASGSLDTSIIVWSVQQPAKHVAVKNAHPQSQITGLAWVDDETLSSVGQDANTRIWSLPTS</sequence>
<accession>S4PG38</accession>
<organism evidence="6">
    <name type="scientific">Pararge aegeria</name>
    <name type="common">speckled wood butterfly</name>
    <dbReference type="NCBI Taxonomy" id="116150"/>
    <lineage>
        <taxon>Eukaryota</taxon>
        <taxon>Metazoa</taxon>
        <taxon>Ecdysozoa</taxon>
        <taxon>Arthropoda</taxon>
        <taxon>Hexapoda</taxon>
        <taxon>Insecta</taxon>
        <taxon>Pterygota</taxon>
        <taxon>Neoptera</taxon>
        <taxon>Endopterygota</taxon>
        <taxon>Lepidoptera</taxon>
        <taxon>Glossata</taxon>
        <taxon>Ditrysia</taxon>
        <taxon>Papilionoidea</taxon>
        <taxon>Nymphalidae</taxon>
        <taxon>Satyrinae</taxon>
        <taxon>Satyrini</taxon>
        <taxon>Parargina</taxon>
        <taxon>Pararge</taxon>
    </lineage>
</organism>
<dbReference type="PROSITE" id="PS50082">
    <property type="entry name" value="WD_REPEATS_2"/>
    <property type="match status" value="1"/>
</dbReference>
<keyword evidence="1 5" id="KW-0853">WD repeat</keyword>
<dbReference type="EMBL" id="GAIX01006310">
    <property type="protein sequence ID" value="JAA86250.1"/>
    <property type="molecule type" value="Transcribed_RNA"/>
</dbReference>
<comment type="similarity">
    <text evidence="3">Belongs to the WD repeat AIP1 family.</text>
</comment>
<dbReference type="GO" id="GO:0030864">
    <property type="term" value="C:cortical actin cytoskeleton"/>
    <property type="evidence" value="ECO:0007669"/>
    <property type="project" value="TreeGrafter"/>
</dbReference>
<dbReference type="GO" id="GO:0030833">
    <property type="term" value="P:regulation of actin filament polymerization"/>
    <property type="evidence" value="ECO:0007669"/>
    <property type="project" value="UniProtKB-ARBA"/>
</dbReference>
<dbReference type="GO" id="GO:0030042">
    <property type="term" value="P:actin filament depolymerization"/>
    <property type="evidence" value="ECO:0007669"/>
    <property type="project" value="TreeGrafter"/>
</dbReference>
<dbReference type="GO" id="GO:0040011">
    <property type="term" value="P:locomotion"/>
    <property type="evidence" value="ECO:0007669"/>
    <property type="project" value="TreeGrafter"/>
</dbReference>
<keyword evidence="2" id="KW-0677">Repeat</keyword>
<evidence type="ECO:0000256" key="1">
    <source>
        <dbReference type="ARBA" id="ARBA00022574"/>
    </source>
</evidence>
<reference evidence="6" key="1">
    <citation type="journal article" date="2013" name="BMC Genomics">
        <title>Unscrambling butterfly oogenesis.</title>
        <authorList>
            <person name="Carter J.M."/>
            <person name="Baker S.C."/>
            <person name="Pink R."/>
            <person name="Carter D.R."/>
            <person name="Collins A."/>
            <person name="Tomlin J."/>
            <person name="Gibbs M."/>
            <person name="Breuker C.J."/>
        </authorList>
    </citation>
    <scope>NUCLEOTIDE SEQUENCE</scope>
    <source>
        <tissue evidence="6">Ovary</tissue>
    </source>
</reference>
<evidence type="ECO:0000256" key="2">
    <source>
        <dbReference type="ARBA" id="ARBA00022737"/>
    </source>
</evidence>
<dbReference type="InterPro" id="IPR036322">
    <property type="entry name" value="WD40_repeat_dom_sf"/>
</dbReference>
<feature type="repeat" description="WD" evidence="5">
    <location>
        <begin position="164"/>
        <end position="195"/>
    </location>
</feature>
<evidence type="ECO:0000256" key="5">
    <source>
        <dbReference type="PROSITE-ProRule" id="PRU00221"/>
    </source>
</evidence>
<dbReference type="InterPro" id="IPR001680">
    <property type="entry name" value="WD40_rpt"/>
</dbReference>
<reference evidence="6" key="2">
    <citation type="submission" date="2013-05" db="EMBL/GenBank/DDBJ databases">
        <authorList>
            <person name="Carter J.-M."/>
            <person name="Baker S.C."/>
            <person name="Pink R."/>
            <person name="Carter D.R.F."/>
            <person name="Collins A."/>
            <person name="Tomlin J."/>
            <person name="Gibbs M."/>
            <person name="Breuker C.J."/>
        </authorList>
    </citation>
    <scope>NUCLEOTIDE SEQUENCE</scope>
    <source>
        <tissue evidence="6">Ovary</tissue>
    </source>
</reference>
<dbReference type="Gene3D" id="2.130.10.10">
    <property type="entry name" value="YVTN repeat-like/Quinoprotein amine dehydrogenase"/>
    <property type="match status" value="1"/>
</dbReference>
<dbReference type="InterPro" id="IPR015943">
    <property type="entry name" value="WD40/YVTN_repeat-like_dom_sf"/>
</dbReference>
<dbReference type="GO" id="GO:0045214">
    <property type="term" value="P:sarcomere organization"/>
    <property type="evidence" value="ECO:0007669"/>
    <property type="project" value="TreeGrafter"/>
</dbReference>
<evidence type="ECO:0000256" key="3">
    <source>
        <dbReference type="ARBA" id="ARBA00038366"/>
    </source>
</evidence>
<evidence type="ECO:0000313" key="6">
    <source>
        <dbReference type="EMBL" id="JAA86250.1"/>
    </source>
</evidence>
<dbReference type="SMART" id="SM00320">
    <property type="entry name" value="WD40"/>
    <property type="match status" value="4"/>
</dbReference>
<dbReference type="AlphaFoldDB" id="S4PG38"/>
<dbReference type="PANTHER" id="PTHR19856:SF0">
    <property type="entry name" value="WD REPEAT-CONTAINING PROTEIN 1"/>
    <property type="match status" value="1"/>
</dbReference>
<name>S4PG38_9NEOP</name>
<dbReference type="PANTHER" id="PTHR19856">
    <property type="entry name" value="WD-REPEATCONTAINING PROTEIN WDR1"/>
    <property type="match status" value="1"/>
</dbReference>